<proteinExistence type="predicted"/>
<protein>
    <recommendedName>
        <fullName evidence="4">Lipoprotein</fullName>
    </recommendedName>
</protein>
<dbReference type="RefSeq" id="WP_142259805.1">
    <property type="nucleotide sequence ID" value="NZ_BMPV01000001.1"/>
</dbReference>
<dbReference type="Proteomes" id="UP000319213">
    <property type="component" value="Unassembled WGS sequence"/>
</dbReference>
<name>A0A543IZ52_9ACTN</name>
<dbReference type="PROSITE" id="PS51257">
    <property type="entry name" value="PROKAR_LIPOPROTEIN"/>
    <property type="match status" value="1"/>
</dbReference>
<dbReference type="AlphaFoldDB" id="A0A543IZ52"/>
<feature type="chain" id="PRO_5039716221" description="Lipoprotein" evidence="1">
    <location>
        <begin position="29"/>
        <end position="166"/>
    </location>
</feature>
<evidence type="ECO:0000313" key="2">
    <source>
        <dbReference type="EMBL" id="TQM75853.1"/>
    </source>
</evidence>
<evidence type="ECO:0008006" key="4">
    <source>
        <dbReference type="Google" id="ProtNLM"/>
    </source>
</evidence>
<gene>
    <name evidence="2" type="ORF">FHX40_2575</name>
</gene>
<dbReference type="OrthoDB" id="5114877at2"/>
<reference evidence="2 3" key="1">
    <citation type="submission" date="2019-06" db="EMBL/GenBank/DDBJ databases">
        <title>Sequencing the genomes of 1000 actinobacteria strains.</title>
        <authorList>
            <person name="Klenk H.-P."/>
        </authorList>
    </citation>
    <scope>NUCLEOTIDE SEQUENCE [LARGE SCALE GENOMIC DNA]</scope>
    <source>
        <strain evidence="2 3">DSM 43186</strain>
    </source>
</reference>
<organism evidence="2 3">
    <name type="scientific">Thermopolyspora flexuosa</name>
    <dbReference type="NCBI Taxonomy" id="103836"/>
    <lineage>
        <taxon>Bacteria</taxon>
        <taxon>Bacillati</taxon>
        <taxon>Actinomycetota</taxon>
        <taxon>Actinomycetes</taxon>
        <taxon>Streptosporangiales</taxon>
        <taxon>Streptosporangiaceae</taxon>
        <taxon>Thermopolyspora</taxon>
    </lineage>
</organism>
<accession>A0A543IZ52</accession>
<dbReference type="EMBL" id="VFPQ01000001">
    <property type="protein sequence ID" value="TQM75853.1"/>
    <property type="molecule type" value="Genomic_DNA"/>
</dbReference>
<keyword evidence="3" id="KW-1185">Reference proteome</keyword>
<comment type="caution">
    <text evidence="2">The sequence shown here is derived from an EMBL/GenBank/DDBJ whole genome shotgun (WGS) entry which is preliminary data.</text>
</comment>
<feature type="signal peptide" evidence="1">
    <location>
        <begin position="1"/>
        <end position="28"/>
    </location>
</feature>
<evidence type="ECO:0000256" key="1">
    <source>
        <dbReference type="SAM" id="SignalP"/>
    </source>
</evidence>
<evidence type="ECO:0000313" key="3">
    <source>
        <dbReference type="Proteomes" id="UP000319213"/>
    </source>
</evidence>
<keyword evidence="1" id="KW-0732">Signal</keyword>
<sequence length="166" mass="17443">MSLRPQPGLVAKRVRFLAPLFALPLAVAACGGDEGSHAAHEGHNATQAAAAAIPEPKVYTIEELAEAIGCGKPKIQIKGADITSGYCNAGKQRYFLNVFPDITSMRAWAAEEQGWGSVLVGNQWAIGVAPESLLPELQAKIGGTIQGEHVMAHDGELRNADSHGGH</sequence>